<sequence>MKPKAVVERWVDCFNRADTEGLCALYHEDAVNHQVVTDPLVGIEAIRSLFEVEFARATMHCKVEMIHEAGDWAIMEWSDPLGLRGCGFFHIRDGKILFQRGYFDQLSFFRAQGLDVPDAYLDEKKQQR</sequence>
<evidence type="ECO:0000259" key="1">
    <source>
        <dbReference type="Pfam" id="PF12680"/>
    </source>
</evidence>
<comment type="caution">
    <text evidence="2">The sequence shown here is derived from an EMBL/GenBank/DDBJ whole genome shotgun (WGS) entry which is preliminary data.</text>
</comment>
<dbReference type="AlphaFoldDB" id="A0A939IL53"/>
<dbReference type="Proteomes" id="UP000664654">
    <property type="component" value="Unassembled WGS sequence"/>
</dbReference>
<reference evidence="2" key="1">
    <citation type="submission" date="2021-03" db="EMBL/GenBank/DDBJ databases">
        <title>novel species isolated from a fishpond in China.</title>
        <authorList>
            <person name="Lu H."/>
            <person name="Cai Z."/>
        </authorList>
    </citation>
    <scope>NUCLEOTIDE SEQUENCE</scope>
    <source>
        <strain evidence="2">JCM 30855</strain>
    </source>
</reference>
<organism evidence="2 3">
    <name type="scientific">Bowmanella dokdonensis</name>
    <dbReference type="NCBI Taxonomy" id="751969"/>
    <lineage>
        <taxon>Bacteria</taxon>
        <taxon>Pseudomonadati</taxon>
        <taxon>Pseudomonadota</taxon>
        <taxon>Gammaproteobacteria</taxon>
        <taxon>Alteromonadales</taxon>
        <taxon>Alteromonadaceae</taxon>
        <taxon>Bowmanella</taxon>
    </lineage>
</organism>
<feature type="domain" description="SnoaL-like" evidence="1">
    <location>
        <begin position="7"/>
        <end position="96"/>
    </location>
</feature>
<accession>A0A939IL53</accession>
<dbReference type="SUPFAM" id="SSF54427">
    <property type="entry name" value="NTF2-like"/>
    <property type="match status" value="1"/>
</dbReference>
<gene>
    <name evidence="2" type="ORF">J0A66_01350</name>
</gene>
<dbReference type="EMBL" id="JAFKCV010000001">
    <property type="protein sequence ID" value="MBN7823858.1"/>
    <property type="molecule type" value="Genomic_DNA"/>
</dbReference>
<name>A0A939IL53_9ALTE</name>
<keyword evidence="3" id="KW-1185">Reference proteome</keyword>
<dbReference type="Gene3D" id="3.10.450.50">
    <property type="match status" value="1"/>
</dbReference>
<protein>
    <submittedName>
        <fullName evidence="2">Nuclear transport factor 2 family protein</fullName>
    </submittedName>
</protein>
<dbReference type="InterPro" id="IPR032710">
    <property type="entry name" value="NTF2-like_dom_sf"/>
</dbReference>
<proteinExistence type="predicted"/>
<dbReference type="Pfam" id="PF12680">
    <property type="entry name" value="SnoaL_2"/>
    <property type="match status" value="1"/>
</dbReference>
<dbReference type="InterPro" id="IPR037401">
    <property type="entry name" value="SnoaL-like"/>
</dbReference>
<evidence type="ECO:0000313" key="2">
    <source>
        <dbReference type="EMBL" id="MBN7823858.1"/>
    </source>
</evidence>
<evidence type="ECO:0000313" key="3">
    <source>
        <dbReference type="Proteomes" id="UP000664654"/>
    </source>
</evidence>